<proteinExistence type="predicted"/>
<dbReference type="InterPro" id="IPR019734">
    <property type="entry name" value="TPR_rpt"/>
</dbReference>
<gene>
    <name evidence="2" type="ORF">R1T40_05525</name>
</gene>
<dbReference type="InterPro" id="IPR040826">
    <property type="entry name" value="HEPN_LA2681"/>
</dbReference>
<evidence type="ECO:0000313" key="2">
    <source>
        <dbReference type="EMBL" id="WOI34192.1"/>
    </source>
</evidence>
<name>A0ABZ0HIM6_TRISK</name>
<dbReference type="InterPro" id="IPR011990">
    <property type="entry name" value="TPR-like_helical_dom_sf"/>
</dbReference>
<keyword evidence="3" id="KW-1185">Reference proteome</keyword>
<feature type="domain" description="LA2681-like HEPN" evidence="1">
    <location>
        <begin position="277"/>
        <end position="476"/>
    </location>
</feature>
<protein>
    <submittedName>
        <fullName evidence="2">LA2681 family HEPN domain-containing protein</fullName>
    </submittedName>
</protein>
<dbReference type="Pfam" id="PF18733">
    <property type="entry name" value="HEPN_LA2681"/>
    <property type="match status" value="1"/>
</dbReference>
<dbReference type="SUPFAM" id="SSF48452">
    <property type="entry name" value="TPR-like"/>
    <property type="match status" value="1"/>
</dbReference>
<dbReference type="Proteomes" id="UP001302666">
    <property type="component" value="Chromosome"/>
</dbReference>
<organism evidence="2 3">
    <name type="scientific">Tritonibacter scottomollicae</name>
    <name type="common">Epibacterium scottomollicae</name>
    <dbReference type="NCBI Taxonomy" id="483013"/>
    <lineage>
        <taxon>Bacteria</taxon>
        <taxon>Pseudomonadati</taxon>
        <taxon>Pseudomonadota</taxon>
        <taxon>Alphaproteobacteria</taxon>
        <taxon>Rhodobacterales</taxon>
        <taxon>Paracoccaceae</taxon>
        <taxon>Tritonibacter</taxon>
    </lineage>
</organism>
<sequence>MKYYETLEDFGMNNYADIGLAIDLAADAGDLPKLNESVCAIDALLGQEGQNKAVLFYFRANAYSALRTTDPEFQGRQFDWKQPELTNEIISLREAIRSSEFADLDIVRRCQVLTNLGNALDAVGRPIDALAAWDEALQIEPKFAMALANRAIGLSGYSAAFYDPGHQCVFLAGAAKGFEFALATDAIWDSEYPDSVQEQLEAKHQHVRAYLAVNCDLDGFDPDKYELGDTSDARAFNCWRLQHRLFLNPLNDIGAHSIAAQDVFHLPNHTYGLDDPVIFPRYFDLLKQEYVAACTLLFEGLEGDRAYAADQTLLGFEHADYAINTVQTEKQKAAFRMAYSLLDKCAVFINDYFKLGHDPRSLSTSFRNVWYCGRGAKRVLHPNLPIKNWRLRGLYSLSLDLYENDFRETASPLAHQACDVRNAAEHRFVSVHEMLLHTGDIGACLALSASDLESQALRMLRLARSAIIGLSLAVQHQEKHLKEKASDLVMPILAIPKDPR</sequence>
<dbReference type="RefSeq" id="WP_317386173.1">
    <property type="nucleotide sequence ID" value="NZ_CP136704.1"/>
</dbReference>
<dbReference type="SMART" id="SM00028">
    <property type="entry name" value="TPR"/>
    <property type="match status" value="1"/>
</dbReference>
<dbReference type="Gene3D" id="1.25.40.10">
    <property type="entry name" value="Tetratricopeptide repeat domain"/>
    <property type="match status" value="1"/>
</dbReference>
<dbReference type="EMBL" id="CP136704">
    <property type="protein sequence ID" value="WOI34192.1"/>
    <property type="molecule type" value="Genomic_DNA"/>
</dbReference>
<evidence type="ECO:0000259" key="1">
    <source>
        <dbReference type="Pfam" id="PF18733"/>
    </source>
</evidence>
<accession>A0ABZ0HIM6</accession>
<reference evidence="2 3" key="1">
    <citation type="submission" date="2023-10" db="EMBL/GenBank/DDBJ databases">
        <title>Eight complete genome sequences of bacteria isolated from laboratory stock of Giant Kelp gametophytes.</title>
        <authorList>
            <person name="Tolentino B."/>
            <person name="Nuzhdin S."/>
        </authorList>
    </citation>
    <scope>NUCLEOTIDE SEQUENCE [LARGE SCALE GENOMIC DNA]</scope>
    <source>
        <strain evidence="2 3">LC.270.F.C4</strain>
    </source>
</reference>
<evidence type="ECO:0000313" key="3">
    <source>
        <dbReference type="Proteomes" id="UP001302666"/>
    </source>
</evidence>